<dbReference type="RefSeq" id="WP_091870882.1">
    <property type="nucleotide sequence ID" value="NZ_FNAO01000007.1"/>
</dbReference>
<dbReference type="InterPro" id="IPR008965">
    <property type="entry name" value="CBM2/CBM3_carb-bd_dom_sf"/>
</dbReference>
<dbReference type="SUPFAM" id="SSF49299">
    <property type="entry name" value="PKD domain"/>
    <property type="match status" value="1"/>
</dbReference>
<dbReference type="Pfam" id="PF02494">
    <property type="entry name" value="HYR"/>
    <property type="match status" value="4"/>
</dbReference>
<dbReference type="SUPFAM" id="SSF49384">
    <property type="entry name" value="Carbohydrate-binding domain"/>
    <property type="match status" value="1"/>
</dbReference>
<dbReference type="InterPro" id="IPR035986">
    <property type="entry name" value="PKD_dom_sf"/>
</dbReference>
<accession>A0A1G7FVJ0</accession>
<dbReference type="Pfam" id="PF03422">
    <property type="entry name" value="CBM_6"/>
    <property type="match status" value="2"/>
</dbReference>
<dbReference type="Proteomes" id="UP000199109">
    <property type="component" value="Unassembled WGS sequence"/>
</dbReference>
<dbReference type="Pfam" id="PF18962">
    <property type="entry name" value="Por_Secre_tail"/>
    <property type="match status" value="1"/>
</dbReference>
<dbReference type="SMART" id="SM00606">
    <property type="entry name" value="CBD_IV"/>
    <property type="match status" value="2"/>
</dbReference>
<gene>
    <name evidence="7" type="ORF">SAMN05421636_107291</name>
</gene>
<evidence type="ECO:0000256" key="1">
    <source>
        <dbReference type="ARBA" id="ARBA00022729"/>
    </source>
</evidence>
<dbReference type="SUPFAM" id="SSF49785">
    <property type="entry name" value="Galactose-binding domain-like"/>
    <property type="match status" value="3"/>
</dbReference>
<name>A0A1G7FVJ0_9FLAO</name>
<proteinExistence type="predicted"/>
<dbReference type="CDD" id="cd04080">
    <property type="entry name" value="CBM6_cellulase-like"/>
    <property type="match status" value="1"/>
</dbReference>
<dbReference type="InterPro" id="IPR005084">
    <property type="entry name" value="CBM6"/>
</dbReference>
<evidence type="ECO:0000313" key="7">
    <source>
        <dbReference type="EMBL" id="SDE79765.1"/>
    </source>
</evidence>
<dbReference type="SMART" id="SM00089">
    <property type="entry name" value="PKD"/>
    <property type="match status" value="4"/>
</dbReference>
<evidence type="ECO:0000259" key="4">
    <source>
        <dbReference type="PROSITE" id="PS50093"/>
    </source>
</evidence>
<dbReference type="PROSITE" id="PS50093">
    <property type="entry name" value="PKD"/>
    <property type="match status" value="1"/>
</dbReference>
<evidence type="ECO:0000313" key="8">
    <source>
        <dbReference type="Proteomes" id="UP000199109"/>
    </source>
</evidence>
<dbReference type="Gene3D" id="2.60.120.430">
    <property type="entry name" value="Galactose-binding lectin"/>
    <property type="match status" value="1"/>
</dbReference>
<dbReference type="PROSITE" id="PS51175">
    <property type="entry name" value="CBM6"/>
    <property type="match status" value="2"/>
</dbReference>
<feature type="domain" description="HYR" evidence="5">
    <location>
        <begin position="1832"/>
        <end position="1915"/>
    </location>
</feature>
<dbReference type="PROSITE" id="PS50825">
    <property type="entry name" value="HYR"/>
    <property type="match status" value="3"/>
</dbReference>
<dbReference type="Gene3D" id="2.60.40.10">
    <property type="entry name" value="Immunoglobulins"/>
    <property type="match status" value="5"/>
</dbReference>
<dbReference type="Gene3D" id="2.60.40.740">
    <property type="match status" value="2"/>
</dbReference>
<feature type="chain" id="PRO_5011500670" evidence="3">
    <location>
        <begin position="29"/>
        <end position="2668"/>
    </location>
</feature>
<dbReference type="CDD" id="cd00146">
    <property type="entry name" value="PKD"/>
    <property type="match status" value="1"/>
</dbReference>
<feature type="domain" description="CBM6" evidence="6">
    <location>
        <begin position="477"/>
        <end position="605"/>
    </location>
</feature>
<dbReference type="InterPro" id="IPR000601">
    <property type="entry name" value="PKD_dom"/>
</dbReference>
<dbReference type="InterPro" id="IPR006584">
    <property type="entry name" value="Cellulose-bd_IV"/>
</dbReference>
<keyword evidence="1 3" id="KW-0732">Signal</keyword>
<dbReference type="InterPro" id="IPR043555">
    <property type="entry name" value="SRPX-like"/>
</dbReference>
<dbReference type="InterPro" id="IPR022409">
    <property type="entry name" value="PKD/Chitinase_dom"/>
</dbReference>
<protein>
    <submittedName>
        <fullName evidence="7">Por secretion system C-terminal sorting domain-containing protein</fullName>
    </submittedName>
</protein>
<feature type="domain" description="PKD" evidence="4">
    <location>
        <begin position="174"/>
        <end position="256"/>
    </location>
</feature>
<dbReference type="PANTHER" id="PTHR46343">
    <property type="entry name" value="HYR DOMAIN-CONTAINING PROTEIN"/>
    <property type="match status" value="1"/>
</dbReference>
<dbReference type="EMBL" id="FNAO01000007">
    <property type="protein sequence ID" value="SDE79765.1"/>
    <property type="molecule type" value="Genomic_DNA"/>
</dbReference>
<keyword evidence="8" id="KW-1185">Reference proteome</keyword>
<dbReference type="Pfam" id="PF11721">
    <property type="entry name" value="Malectin"/>
    <property type="match status" value="1"/>
</dbReference>
<dbReference type="GO" id="GO:0030246">
    <property type="term" value="F:carbohydrate binding"/>
    <property type="evidence" value="ECO:0007669"/>
    <property type="project" value="InterPro"/>
</dbReference>
<feature type="domain" description="HYR" evidence="5">
    <location>
        <begin position="1575"/>
        <end position="1660"/>
    </location>
</feature>
<dbReference type="InterPro" id="IPR013783">
    <property type="entry name" value="Ig-like_fold"/>
</dbReference>
<feature type="domain" description="CBM6" evidence="6">
    <location>
        <begin position="717"/>
        <end position="859"/>
    </location>
</feature>
<dbReference type="InterPro" id="IPR003410">
    <property type="entry name" value="HYR_dom"/>
</dbReference>
<evidence type="ECO:0000256" key="2">
    <source>
        <dbReference type="ARBA" id="ARBA00022737"/>
    </source>
</evidence>
<dbReference type="InterPro" id="IPR008979">
    <property type="entry name" value="Galactose-bd-like_sf"/>
</dbReference>
<dbReference type="OrthoDB" id="5477965at2"/>
<keyword evidence="2" id="KW-0677">Repeat</keyword>
<feature type="domain" description="HYR" evidence="5">
    <location>
        <begin position="1750"/>
        <end position="1831"/>
    </location>
</feature>
<sequence>MKNFTPRPRAKLLVFLCLLFALPVFTLAQEGNFINVPASVTVEPGGTFSVRIDAQTGGFPVNGAEVHLNFDPTILQVANVNVLTTELPIPIGAGSDIIDNLQGQVDVIRGTFGAGISDDFDFFEIDFQVVGTGNTSISYNSVFPRETNMTSGGNSILGTPESIPITIAAQTEDPIASFTATPTSGTAALFVSVDASASSDPDGGSIVSYDWDFGDTNMATGVTADNNYTQPNTYTITLTVTDDEGETDTATQNITVDGVTITSYTVTASAGPNGAIDPTSALVEEGTDQTFTITPDTGYEIAGILAGGTSVGVSNPFVLTNVVANTSVEVSFSLINDDSVPVISLDATATVNEGGNISVPLSITDGDGDALTVTITSASNEPLELRSNNDPAGPQVEPYPFDASGFLTENINTDLDGLYSSDLVFAPTFGDGGSNGDGSGVYTVTVNVSDTDGNTVEKTLNLTVNDTPQLISDAFVATLQAESFDNQGPANTGSGDNGIGVEDNTPGGVINIGFTTNGDFAEYLIDVATAGTYSFDFFVAKASGPVGTMTVNGGPASISVNSTGDWQQYNPVSTNVVLPEGRQTLRFDWSGSTGFLFNMDYFVVTFVGGVNNPPVIETIADVDANEGTIVTVDVPVDDDGGSPLEVSLEIYDKSIGGGANTVPLTSGLTVPPTDYSFSDEGNGTYNLIWDTDTTDGRSYSATITANDGINPPVSETFTIDLAQNIADGPIKATTFNYPIPYYGSNPTLGYTVAVESSNNNIGYIDSGEAVEYLINVPSAGTYELRVNASKGSNGGGNPTTLTISEDIDGFSPIGTLSIPNTGWTPYVNYTVPVIFTNAGVQKLRFDFGGTMNIQEFELTPSTSNTPPIVEILTPNDGLNVEQGVAINFTATADDTQDGDVAASLVWNSDIDGDFGTGSNVNTSALSIGTHTITATVTDSDTTPLTGSASITVSIIQTAPACDVRFRVNAGGSLLANSTGNFEEDQTVAGTNGTSQTGTPSPYIDLSGTAFDKTFGSVAPLVSNTTGYPDVLFQTERYSDAANPNNMNWTFPTENGIYDVKILFNENYTGEIGDPRVFDVEIEGDIALDDYRPSGPTGADVNVAKVEIYQATVTDGELNINFIKGTQNPSVKGFDICFIAPVSDTAPVVAINAPLDGANLGRNVDVSFSGVATDVEDDDTTLTAALSWNSPTEPSLAGTGGSFTDRLFVPGPHTIQASVTDSDDNTVVETITVNVAVPGVAITFPEEDAVLANTDIRFTWSTENMLLFSPYDEHVHFYVNPVDPNNPDYDDRISTVSDIGQLFWDLNADDGIVEGENTVVIIAADGSHTEFTNPEARDIVNFTVCSTSISNIVASDPTECGLNNGEIVIEATGTNLEYSIDNGANFQAANSFNGISAGTYDIVVRQIGSNSCSATDTVILESPAAATPIVSGPTTYLEGSGGVTLDAGAGYASYLWSPNGETTQTITVLEGTYSVTVTEANGCEGTSIGIIVTEEDDITPPEAICQSITVQLDETGNASITAADIDNGSNDTSGIADLSIDTSSFDCSNIGANTVTLTVMDNNNNISSCTATVTVEDTIAPVITCPGNIEMLSSSSQVLNIIPATATDNCGNAAEITFERSDNPNLTLNDPFPQGITTIQWTAMDASGNTDNCEQTITITLPQSTANEIVAFSVSGQVGAETIDSNAGSINLTVAIGTDVTSLSPSIDISQLATISPDSGLAQNFSAPVDYVVSAEDGSTKQWTVSVTVQDDTTDPEIACLSNIQVNNDIGECGAVVTYEEPVGTDNLPGATTEQTSGLPNGGIFPIGITTQTYRVTDAEGNIASCSFTITVIDAENPVITCPTNVSVTIASGLTSSVVTFENPSISDNCVGSVLAQTAGLPSGSEFPIGTTVNTFQVTDAVGNTATCSFEVRVEEEVANSVLSVTSFTLINADTDNDLFTLTNGMAIDVNSLPTLHLDVRANTTDDVESVRFVLGGNKGRTSTESVPPYALFQDFPTGNYRGSDLTTGNYTLTGTPYSGNSAGGNQGTSLTIGFELIDGDPVCANVKVTVQTATNPTGCGLADGSIVLNVVGTTGNLDYDWGHDADLESATATGLSAGSYSVTVTDANGCTNTVSAVLEGPTSPTVSLSPFADISETASPISLSGGSPSGGTYSGIGVDTNGVFSPSIGVGTYVVTYSYTDPTTGCDGSATRTIRVISSITDSDLTVVNANTDTPLYALVDGLKIQKSDIGNTPIGIVFEPGNNPSRVKFTLTGPISRKTTEGKTPYSLYGDIGVDIQGRVFPIGAYTLVVEPSNAPTIRVNFEVTDIDPICAGFNVAVQSVNNPTVCNGTDGSLGLSVTGGAAPFDFNWSHDSSLESGNAMGLSAGRYTVTVTDTNGCMETLTATLQAPQSPRVTLSALANVSDDAPAFALSGGSPAGGTYSGTGVNANGVFNPSIGAGIYTVTYSYTDPTTGCDGSATRTIRVTSPITDSDLTVVNANTDTPLYALVDGLIIQKEDIGNTPLGIIYEPGNSPSNVRFTLTGPISRSYSEGKAPYSLYGDIGVDIQGRVFPVGSYTLVVNPSNAPAITVNFSVVQGISNTAKSAPQMMIFPNPAIDITTVSFPEPVQLTQFYVYDVTGRLVKTIASETAEDIDSIELSVYDLPIGTYFVRTTDTSGKGFQQRLIIEK</sequence>
<dbReference type="Gene3D" id="2.60.40.2340">
    <property type="match status" value="1"/>
</dbReference>
<dbReference type="InterPro" id="IPR021720">
    <property type="entry name" value="Malectin_dom"/>
</dbReference>
<evidence type="ECO:0000256" key="3">
    <source>
        <dbReference type="SAM" id="SignalP"/>
    </source>
</evidence>
<dbReference type="Pfam" id="PF18911">
    <property type="entry name" value="PKD_4"/>
    <property type="match status" value="1"/>
</dbReference>
<dbReference type="InterPro" id="IPR026444">
    <property type="entry name" value="Secre_tail"/>
</dbReference>
<reference evidence="7 8" key="1">
    <citation type="submission" date="2016-10" db="EMBL/GenBank/DDBJ databases">
        <authorList>
            <person name="de Groot N.N."/>
        </authorList>
    </citation>
    <scope>NUCLEOTIDE SEQUENCE [LARGE SCALE GENOMIC DNA]</scope>
    <source>
        <strain evidence="7 8">DSM 23421</strain>
    </source>
</reference>
<feature type="signal peptide" evidence="3">
    <location>
        <begin position="1"/>
        <end position="28"/>
    </location>
</feature>
<organism evidence="7 8">
    <name type="scientific">Pricia antarctica</name>
    <dbReference type="NCBI Taxonomy" id="641691"/>
    <lineage>
        <taxon>Bacteria</taxon>
        <taxon>Pseudomonadati</taxon>
        <taxon>Bacteroidota</taxon>
        <taxon>Flavobacteriia</taxon>
        <taxon>Flavobacteriales</taxon>
        <taxon>Flavobacteriaceae</taxon>
        <taxon>Pricia</taxon>
    </lineage>
</organism>
<dbReference type="PANTHER" id="PTHR46343:SF2">
    <property type="entry name" value="SUSHI_VON WILLEBRAND FACTOR TYPE A_EGF_PENTRAXIN DOMAIN-CONTAINING 1"/>
    <property type="match status" value="1"/>
</dbReference>
<dbReference type="NCBIfam" id="TIGR04183">
    <property type="entry name" value="Por_Secre_tail"/>
    <property type="match status" value="1"/>
</dbReference>
<evidence type="ECO:0000259" key="6">
    <source>
        <dbReference type="PROSITE" id="PS51175"/>
    </source>
</evidence>
<evidence type="ECO:0000259" key="5">
    <source>
        <dbReference type="PROSITE" id="PS50825"/>
    </source>
</evidence>
<dbReference type="STRING" id="641691.SAMN05421636_107291"/>
<dbReference type="Gene3D" id="2.60.120.260">
    <property type="entry name" value="Galactose-binding domain-like"/>
    <property type="match status" value="2"/>
</dbReference>